<keyword evidence="7" id="KW-1185">Reference proteome</keyword>
<evidence type="ECO:0000256" key="2">
    <source>
        <dbReference type="ARBA" id="ARBA00022729"/>
    </source>
</evidence>
<dbReference type="GeneTree" id="ENSGT01000000214670"/>
<keyword evidence="3" id="KW-0472">Membrane</keyword>
<evidence type="ECO:0000313" key="7">
    <source>
        <dbReference type="Proteomes" id="UP000694546"/>
    </source>
</evidence>
<dbReference type="InterPro" id="IPR013783">
    <property type="entry name" value="Ig-like_fold"/>
</dbReference>
<dbReference type="AlphaFoldDB" id="A0A8C5FEZ5"/>
<proteinExistence type="predicted"/>
<organism evidence="6 7">
    <name type="scientific">Gadus morhua</name>
    <name type="common">Atlantic cod</name>
    <dbReference type="NCBI Taxonomy" id="8049"/>
    <lineage>
        <taxon>Eukaryota</taxon>
        <taxon>Metazoa</taxon>
        <taxon>Chordata</taxon>
        <taxon>Craniata</taxon>
        <taxon>Vertebrata</taxon>
        <taxon>Euteleostomi</taxon>
        <taxon>Actinopterygii</taxon>
        <taxon>Neopterygii</taxon>
        <taxon>Teleostei</taxon>
        <taxon>Neoteleostei</taxon>
        <taxon>Acanthomorphata</taxon>
        <taxon>Zeiogadaria</taxon>
        <taxon>Gadariae</taxon>
        <taxon>Gadiformes</taxon>
        <taxon>Gadoidei</taxon>
        <taxon>Gadidae</taxon>
        <taxon>Gadus</taxon>
    </lineage>
</organism>
<dbReference type="GO" id="GO:0016020">
    <property type="term" value="C:membrane"/>
    <property type="evidence" value="ECO:0007669"/>
    <property type="project" value="UniProtKB-SubCell"/>
</dbReference>
<reference evidence="6" key="2">
    <citation type="submission" date="2025-09" db="UniProtKB">
        <authorList>
            <consortium name="Ensembl"/>
        </authorList>
    </citation>
    <scope>IDENTIFICATION</scope>
</reference>
<keyword evidence="4" id="KW-0325">Glycoprotein</keyword>
<keyword evidence="2 5" id="KW-0732">Signal</keyword>
<evidence type="ECO:0008006" key="8">
    <source>
        <dbReference type="Google" id="ProtNLM"/>
    </source>
</evidence>
<name>A0A8C5FEZ5_GADMO</name>
<evidence type="ECO:0000313" key="6">
    <source>
        <dbReference type="Ensembl" id="ENSGMOP00000031747.1"/>
    </source>
</evidence>
<accession>A0A8C5FEZ5</accession>
<dbReference type="PANTHER" id="PTHR12080">
    <property type="entry name" value="SIGNALING LYMPHOCYTIC ACTIVATION MOLECULE"/>
    <property type="match status" value="1"/>
</dbReference>
<dbReference type="SUPFAM" id="SSF48726">
    <property type="entry name" value="Immunoglobulin"/>
    <property type="match status" value="1"/>
</dbReference>
<feature type="chain" id="PRO_5034194014" description="Ig-like domain-containing protein" evidence="5">
    <location>
        <begin position="29"/>
        <end position="294"/>
    </location>
</feature>
<reference evidence="6" key="1">
    <citation type="submission" date="2025-08" db="UniProtKB">
        <authorList>
            <consortium name="Ensembl"/>
        </authorList>
    </citation>
    <scope>IDENTIFICATION</scope>
</reference>
<dbReference type="InterPro" id="IPR036179">
    <property type="entry name" value="Ig-like_dom_sf"/>
</dbReference>
<dbReference type="PANTHER" id="PTHR12080:SF48">
    <property type="entry name" value="IMMUNOGLOBULIN SUBTYPE DOMAIN-CONTAINING PROTEIN"/>
    <property type="match status" value="1"/>
</dbReference>
<comment type="subcellular location">
    <subcellularLocation>
        <location evidence="1">Membrane</location>
    </subcellularLocation>
</comment>
<dbReference type="Gene3D" id="2.60.40.10">
    <property type="entry name" value="Immunoglobulins"/>
    <property type="match status" value="2"/>
</dbReference>
<sequence length="294" mass="32213">VVLGPQASSGTQATAWLAHFLLCFVVLGANSPTCPKRIDVKVGDKVEIPSCSTAGITESYWKYEGDKIVQDLQVKPSRFKERIVTNDTTYNLILSGVTQQDSGTFGFFSSMENNQLPTSKMSLSVTEAITRIDAREINSTWDPDASKCEIWLKCTALHSESGNSVNYTWTIGNETNTGATFRYVTTEGEDTGKCTASNPVSEKSASVQVDCRNSTQDGGTCGADIIGTVAKLDLFWVGSSPPKTCFSPPHRFVLKSHIQPLSFYTSNERMDVVHYRLKWASEIERNLPAGISNL</sequence>
<evidence type="ECO:0000256" key="5">
    <source>
        <dbReference type="SAM" id="SignalP"/>
    </source>
</evidence>
<dbReference type="InterPro" id="IPR015631">
    <property type="entry name" value="CD2/SLAM_rcpt"/>
</dbReference>
<protein>
    <recommendedName>
        <fullName evidence="8">Ig-like domain-containing protein</fullName>
    </recommendedName>
</protein>
<feature type="signal peptide" evidence="5">
    <location>
        <begin position="1"/>
        <end position="28"/>
    </location>
</feature>
<evidence type="ECO:0000256" key="1">
    <source>
        <dbReference type="ARBA" id="ARBA00004370"/>
    </source>
</evidence>
<evidence type="ECO:0000256" key="3">
    <source>
        <dbReference type="ARBA" id="ARBA00023136"/>
    </source>
</evidence>
<evidence type="ECO:0000256" key="4">
    <source>
        <dbReference type="ARBA" id="ARBA00023180"/>
    </source>
</evidence>
<dbReference type="Proteomes" id="UP000694546">
    <property type="component" value="Chromosome 17"/>
</dbReference>
<dbReference type="Ensembl" id="ENSGMOT00000045808.1">
    <property type="protein sequence ID" value="ENSGMOP00000031747.1"/>
    <property type="gene ID" value="ENSGMOG00000025520.1"/>
</dbReference>